<comment type="cofactor">
    <cofactor evidence="1 4">
        <name>(R)-lipoate</name>
        <dbReference type="ChEBI" id="CHEBI:83088"/>
    </cofactor>
</comment>
<dbReference type="InterPro" id="IPR045257">
    <property type="entry name" value="E2/Pdx1"/>
</dbReference>
<sequence length="286" mass="29815">MPSSPANKGQALTDLVMPKLGLTMTEGVLAEWKVKPGDSVSAGAVIFVVETDKIANEVEAPSAGTIAEILVQTGETVPVGTAVARWTGKGFIAEAPDAPEPAMEAPKPVPVPASAGERVRATPLARRIAKAQGVDLHAIAGSGPDGRIKAADVTAAAKAVPSSPPSAEGERIALSAKYLSMVRRVVTARREIPDFQIVRTADVGALLELRAQLNAAGGRKISVNDMVLKAAGRALLTVPRANRIWDHDAHIAFTTTDVGMVVNSEEGLFIPILRDVGRLPLDRLGG</sequence>
<dbReference type="GO" id="GO:0006086">
    <property type="term" value="P:pyruvate decarboxylation to acetyl-CoA"/>
    <property type="evidence" value="ECO:0007669"/>
    <property type="project" value="InterPro"/>
</dbReference>
<evidence type="ECO:0000259" key="6">
    <source>
        <dbReference type="PROSITE" id="PS51826"/>
    </source>
</evidence>
<dbReference type="Pfam" id="PF02817">
    <property type="entry name" value="E3_binding"/>
    <property type="match status" value="1"/>
</dbReference>
<dbReference type="SUPFAM" id="SSF51230">
    <property type="entry name" value="Single hybrid motif"/>
    <property type="match status" value="1"/>
</dbReference>
<dbReference type="CDD" id="cd06849">
    <property type="entry name" value="lipoyl_domain"/>
    <property type="match status" value="1"/>
</dbReference>
<evidence type="ECO:0000259" key="5">
    <source>
        <dbReference type="PROSITE" id="PS50968"/>
    </source>
</evidence>
<protein>
    <recommendedName>
        <fullName evidence="4">Dihydrolipoamide acetyltransferase component of pyruvate dehydrogenase complex</fullName>
        <ecNumber evidence="4">2.3.1.-</ecNumber>
    </recommendedName>
</protein>
<dbReference type="PANTHER" id="PTHR23151:SF90">
    <property type="entry name" value="DIHYDROLIPOYLLYSINE-RESIDUE ACETYLTRANSFERASE COMPONENT OF PYRUVATE DEHYDROGENASE COMPLEX, MITOCHONDRIAL-RELATED"/>
    <property type="match status" value="1"/>
</dbReference>
<dbReference type="InterPro" id="IPR023213">
    <property type="entry name" value="CAT-like_dom_sf"/>
</dbReference>
<dbReference type="PROSITE" id="PS51826">
    <property type="entry name" value="PSBD"/>
    <property type="match status" value="1"/>
</dbReference>
<evidence type="ECO:0000256" key="1">
    <source>
        <dbReference type="ARBA" id="ARBA00001938"/>
    </source>
</evidence>
<dbReference type="InterPro" id="IPR036625">
    <property type="entry name" value="E3-bd_dom_sf"/>
</dbReference>
<feature type="domain" description="Lipoyl-binding" evidence="5">
    <location>
        <begin position="12"/>
        <end position="87"/>
    </location>
</feature>
<organism evidence="7 8">
    <name type="scientific">Oceanibaculum indicum P24</name>
    <dbReference type="NCBI Taxonomy" id="1207063"/>
    <lineage>
        <taxon>Bacteria</taxon>
        <taxon>Pseudomonadati</taxon>
        <taxon>Pseudomonadota</taxon>
        <taxon>Alphaproteobacteria</taxon>
        <taxon>Rhodospirillales</taxon>
        <taxon>Oceanibaculaceae</taxon>
        <taxon>Oceanibaculum</taxon>
    </lineage>
</organism>
<dbReference type="InterPro" id="IPR000089">
    <property type="entry name" value="Biotin_lipoyl"/>
</dbReference>
<dbReference type="PANTHER" id="PTHR23151">
    <property type="entry name" value="DIHYDROLIPOAMIDE ACETYL/SUCCINYL-TRANSFERASE-RELATED"/>
    <property type="match status" value="1"/>
</dbReference>
<dbReference type="PROSITE" id="PS00189">
    <property type="entry name" value="LIPOYL"/>
    <property type="match status" value="1"/>
</dbReference>
<dbReference type="Gene3D" id="4.10.320.10">
    <property type="entry name" value="E3-binding domain"/>
    <property type="match status" value="1"/>
</dbReference>
<evidence type="ECO:0000256" key="4">
    <source>
        <dbReference type="RuleBase" id="RU003423"/>
    </source>
</evidence>
<keyword evidence="4 7" id="KW-0808">Transferase</keyword>
<dbReference type="STRING" id="1207063.P24_08079"/>
<evidence type="ECO:0000256" key="3">
    <source>
        <dbReference type="ARBA" id="ARBA00022823"/>
    </source>
</evidence>
<dbReference type="RefSeq" id="WP_008944225.1">
    <property type="nucleotide sequence ID" value="NZ_AMRL01000007.1"/>
</dbReference>
<dbReference type="GO" id="GO:0016746">
    <property type="term" value="F:acyltransferase activity"/>
    <property type="evidence" value="ECO:0007669"/>
    <property type="project" value="UniProtKB-KW"/>
</dbReference>
<dbReference type="InterPro" id="IPR011053">
    <property type="entry name" value="Single_hybrid_motif"/>
</dbReference>
<dbReference type="InterPro" id="IPR001078">
    <property type="entry name" value="2-oxoacid_DH_actylTfrase"/>
</dbReference>
<accession>K2JQ08</accession>
<dbReference type="Gene3D" id="3.30.559.10">
    <property type="entry name" value="Chloramphenicol acetyltransferase-like domain"/>
    <property type="match status" value="1"/>
</dbReference>
<dbReference type="SUPFAM" id="SSF47005">
    <property type="entry name" value="Peripheral subunit-binding domain of 2-oxo acid dehydrogenase complex"/>
    <property type="match status" value="1"/>
</dbReference>
<dbReference type="Proteomes" id="UP000006746">
    <property type="component" value="Unassembled WGS sequence"/>
</dbReference>
<evidence type="ECO:0000313" key="8">
    <source>
        <dbReference type="Proteomes" id="UP000006746"/>
    </source>
</evidence>
<comment type="similarity">
    <text evidence="2 4">Belongs to the 2-oxoacid dehydrogenase family.</text>
</comment>
<dbReference type="eggNOG" id="COG0508">
    <property type="taxonomic scope" value="Bacteria"/>
</dbReference>
<dbReference type="InterPro" id="IPR004167">
    <property type="entry name" value="PSBD"/>
</dbReference>
<feature type="domain" description="Peripheral subunit-binding (PSBD)" evidence="6">
    <location>
        <begin position="120"/>
        <end position="157"/>
    </location>
</feature>
<evidence type="ECO:0000256" key="2">
    <source>
        <dbReference type="ARBA" id="ARBA00007317"/>
    </source>
</evidence>
<dbReference type="Pfam" id="PF00364">
    <property type="entry name" value="Biotin_lipoyl"/>
    <property type="match status" value="1"/>
</dbReference>
<gene>
    <name evidence="7" type="ORF">P24_08079</name>
</gene>
<dbReference type="AlphaFoldDB" id="K2JQ08"/>
<reference evidence="7 8" key="1">
    <citation type="journal article" date="2012" name="J. Bacteriol.">
        <title>Genome Sequence of Oceanibaculum indicum Type Strain P24.</title>
        <authorList>
            <person name="Lai Q."/>
            <person name="Shao Z."/>
        </authorList>
    </citation>
    <scope>NUCLEOTIDE SEQUENCE [LARGE SCALE GENOMIC DNA]</scope>
    <source>
        <strain evidence="7 8">P24</strain>
    </source>
</reference>
<dbReference type="GO" id="GO:0045254">
    <property type="term" value="C:pyruvate dehydrogenase complex"/>
    <property type="evidence" value="ECO:0007669"/>
    <property type="project" value="InterPro"/>
</dbReference>
<comment type="caution">
    <text evidence="7">The sequence shown here is derived from an EMBL/GenBank/DDBJ whole genome shotgun (WGS) entry which is preliminary data.</text>
</comment>
<evidence type="ECO:0000313" key="7">
    <source>
        <dbReference type="EMBL" id="EKE76587.1"/>
    </source>
</evidence>
<dbReference type="EC" id="2.3.1.-" evidence="4"/>
<dbReference type="Gene3D" id="2.40.50.100">
    <property type="match status" value="1"/>
</dbReference>
<dbReference type="InterPro" id="IPR003016">
    <property type="entry name" value="2-oxoA_DH_lipoyl-BS"/>
</dbReference>
<keyword evidence="8" id="KW-1185">Reference proteome</keyword>
<keyword evidence="4 7" id="KW-0012">Acyltransferase</keyword>
<dbReference type="PROSITE" id="PS50968">
    <property type="entry name" value="BIOTINYL_LIPOYL"/>
    <property type="match status" value="1"/>
</dbReference>
<keyword evidence="3 4" id="KW-0450">Lipoyl</keyword>
<proteinExistence type="inferred from homology"/>
<dbReference type="EMBL" id="AMRL01000007">
    <property type="protein sequence ID" value="EKE76587.1"/>
    <property type="molecule type" value="Genomic_DNA"/>
</dbReference>
<feature type="non-terminal residue" evidence="7">
    <location>
        <position position="286"/>
    </location>
</feature>
<name>K2JQ08_9PROT</name>
<dbReference type="Pfam" id="PF00198">
    <property type="entry name" value="2-oxoacid_dh"/>
    <property type="match status" value="1"/>
</dbReference>
<dbReference type="SUPFAM" id="SSF52777">
    <property type="entry name" value="CoA-dependent acyltransferases"/>
    <property type="match status" value="1"/>
</dbReference>